<accession>A0ABU8X3F5</accession>
<evidence type="ECO:0000313" key="3">
    <source>
        <dbReference type="Proteomes" id="UP001367030"/>
    </source>
</evidence>
<gene>
    <name evidence="2" type="ORF">WKW79_07160</name>
</gene>
<evidence type="ECO:0000313" key="2">
    <source>
        <dbReference type="EMBL" id="MEJ8854340.1"/>
    </source>
</evidence>
<dbReference type="Proteomes" id="UP001367030">
    <property type="component" value="Unassembled WGS sequence"/>
</dbReference>
<sequence length="349" mass="39219">MSAAPPRPSPTNPAKLWLRVFFAGFVVISALLVVTLLTPAPYGDLSRIGRVSDHEFGWKIQPPPVIDADLIESPVNQADILIVGDSFSMTHQWQAALVHAGYRVTTTYWATYSEALCGDVDAWLAQAGFHGKLIIFQSVERLLDERMQKSEACVNGQMSRKFTARPDPFIQPFRAVPGFALNWSARLTSGVITYRNTRRAKKATSDTLISRATTVRLVPDGCERFSHRLCDRALFYADDVDNGPLTLKTLERFKAFTAARKSTPHLWMVIPNKTTTYLKPDYSREFVDGFNKLGVGPDLFALMREERLKMRDLYFPNDTHLSTHGQVFLGQFMLQEVRKILPAPTGTPP</sequence>
<reference evidence="2 3" key="1">
    <citation type="submission" date="2024-03" db="EMBL/GenBank/DDBJ databases">
        <title>Novel species of the genus Variovorax.</title>
        <authorList>
            <person name="Liu Q."/>
            <person name="Xin Y.-H."/>
        </authorList>
    </citation>
    <scope>NUCLEOTIDE SEQUENCE [LARGE SCALE GENOMIC DNA]</scope>
    <source>
        <strain evidence="2 3">KACC 18901</strain>
    </source>
</reference>
<comment type="caution">
    <text evidence="2">The sequence shown here is derived from an EMBL/GenBank/DDBJ whole genome shotgun (WGS) entry which is preliminary data.</text>
</comment>
<evidence type="ECO:0000256" key="1">
    <source>
        <dbReference type="SAM" id="Phobius"/>
    </source>
</evidence>
<keyword evidence="1" id="KW-1133">Transmembrane helix</keyword>
<proteinExistence type="predicted"/>
<evidence type="ECO:0008006" key="4">
    <source>
        <dbReference type="Google" id="ProtNLM"/>
    </source>
</evidence>
<dbReference type="EMBL" id="JBBKZS010000002">
    <property type="protein sequence ID" value="MEJ8854340.1"/>
    <property type="molecule type" value="Genomic_DNA"/>
</dbReference>
<dbReference type="RefSeq" id="WP_340334404.1">
    <property type="nucleotide sequence ID" value="NZ_JBBKZS010000002.1"/>
</dbReference>
<feature type="transmembrane region" description="Helical" evidence="1">
    <location>
        <begin position="16"/>
        <end position="37"/>
    </location>
</feature>
<protein>
    <recommendedName>
        <fullName evidence="4">AlgX/AlgJ SGNH hydrolase-like domain-containing protein</fullName>
    </recommendedName>
</protein>
<keyword evidence="1" id="KW-0472">Membrane</keyword>
<name>A0ABU8X3F5_9BURK</name>
<keyword evidence="3" id="KW-1185">Reference proteome</keyword>
<organism evidence="2 3">
    <name type="scientific">Variovorax robiniae</name>
    <dbReference type="NCBI Taxonomy" id="1836199"/>
    <lineage>
        <taxon>Bacteria</taxon>
        <taxon>Pseudomonadati</taxon>
        <taxon>Pseudomonadota</taxon>
        <taxon>Betaproteobacteria</taxon>
        <taxon>Burkholderiales</taxon>
        <taxon>Comamonadaceae</taxon>
        <taxon>Variovorax</taxon>
    </lineage>
</organism>
<keyword evidence="1" id="KW-0812">Transmembrane</keyword>